<sequence length="84" mass="9942">METASKEQKECSEENYQRIIIGKKEREQSFCFCQYFSSRANIPAFHLSINEKSQQPKLSYAKTEEKGLRKIPIKPRQKIFKVLE</sequence>
<dbReference type="RefSeq" id="XP_033236748.1">
    <property type="nucleotide sequence ID" value="XM_033380857.1"/>
</dbReference>
<protein>
    <submittedName>
        <fullName evidence="2">Uncharacterized protein isoform X3</fullName>
    </submittedName>
</protein>
<organism evidence="1 2">
    <name type="scientific">Drosophila pseudoobscura pseudoobscura</name>
    <name type="common">Fruit fly</name>
    <dbReference type="NCBI Taxonomy" id="46245"/>
    <lineage>
        <taxon>Eukaryota</taxon>
        <taxon>Metazoa</taxon>
        <taxon>Ecdysozoa</taxon>
        <taxon>Arthropoda</taxon>
        <taxon>Hexapoda</taxon>
        <taxon>Insecta</taxon>
        <taxon>Pterygota</taxon>
        <taxon>Neoptera</taxon>
        <taxon>Endopterygota</taxon>
        <taxon>Diptera</taxon>
        <taxon>Brachycera</taxon>
        <taxon>Muscomorpha</taxon>
        <taxon>Ephydroidea</taxon>
        <taxon>Drosophilidae</taxon>
        <taxon>Drosophila</taxon>
        <taxon>Sophophora</taxon>
    </lineage>
</organism>
<keyword evidence="1" id="KW-1185">Reference proteome</keyword>
<dbReference type="AlphaFoldDB" id="A0A6I8W0F6"/>
<reference evidence="2" key="1">
    <citation type="submission" date="2025-08" db="UniProtKB">
        <authorList>
            <consortium name="RefSeq"/>
        </authorList>
    </citation>
    <scope>IDENTIFICATION</scope>
    <source>
        <strain evidence="2">MV-25-SWS-2005</strain>
        <tissue evidence="2">Whole body</tissue>
    </source>
</reference>
<dbReference type="Proteomes" id="UP000001819">
    <property type="component" value="Chromosome 4"/>
</dbReference>
<gene>
    <name evidence="2" type="primary">LOC26533542</name>
</gene>
<evidence type="ECO:0000313" key="1">
    <source>
        <dbReference type="Proteomes" id="UP000001819"/>
    </source>
</evidence>
<name>A0A6I8W0F6_DROPS</name>
<accession>A0A6I8W0F6</accession>
<proteinExistence type="predicted"/>
<evidence type="ECO:0000313" key="2">
    <source>
        <dbReference type="RefSeq" id="XP_033236748.1"/>
    </source>
</evidence>